<protein>
    <submittedName>
        <fullName evidence="2">Uncharacterized protein</fullName>
    </submittedName>
</protein>
<evidence type="ECO:0000313" key="3">
    <source>
        <dbReference type="Proteomes" id="UP000281553"/>
    </source>
</evidence>
<name>A0A3P7Q8E4_DIBLA</name>
<accession>A0A3P7Q8E4</accession>
<keyword evidence="3" id="KW-1185">Reference proteome</keyword>
<proteinExistence type="predicted"/>
<evidence type="ECO:0000256" key="1">
    <source>
        <dbReference type="SAM" id="MobiDB-lite"/>
    </source>
</evidence>
<gene>
    <name evidence="2" type="ORF">DILT_LOCUS14909</name>
</gene>
<evidence type="ECO:0000313" key="2">
    <source>
        <dbReference type="EMBL" id="VDN26916.1"/>
    </source>
</evidence>
<dbReference type="Proteomes" id="UP000281553">
    <property type="component" value="Unassembled WGS sequence"/>
</dbReference>
<feature type="region of interest" description="Disordered" evidence="1">
    <location>
        <begin position="98"/>
        <end position="122"/>
    </location>
</feature>
<dbReference type="EMBL" id="UYRU01076437">
    <property type="protein sequence ID" value="VDN26916.1"/>
    <property type="molecule type" value="Genomic_DNA"/>
</dbReference>
<dbReference type="AlphaFoldDB" id="A0A3P7Q8E4"/>
<dbReference type="OrthoDB" id="6315649at2759"/>
<reference evidence="2 3" key="1">
    <citation type="submission" date="2018-11" db="EMBL/GenBank/DDBJ databases">
        <authorList>
            <consortium name="Pathogen Informatics"/>
        </authorList>
    </citation>
    <scope>NUCLEOTIDE SEQUENCE [LARGE SCALE GENOMIC DNA]</scope>
</reference>
<sequence length="122" mass="13514">MENSSADALTMSINPLQYDRDSGHVYAGTFDPPIGLDVYGGGCEKHQLLFDPHCHADLALPAMTYTFRSFSCNPKSMLCAEGNAQRVTTKEPVALMRRHHTKARSPIKQSDTSLSAMRVRED</sequence>
<organism evidence="2 3">
    <name type="scientific">Dibothriocephalus latus</name>
    <name type="common">Fish tapeworm</name>
    <name type="synonym">Diphyllobothrium latum</name>
    <dbReference type="NCBI Taxonomy" id="60516"/>
    <lineage>
        <taxon>Eukaryota</taxon>
        <taxon>Metazoa</taxon>
        <taxon>Spiralia</taxon>
        <taxon>Lophotrochozoa</taxon>
        <taxon>Platyhelminthes</taxon>
        <taxon>Cestoda</taxon>
        <taxon>Eucestoda</taxon>
        <taxon>Diphyllobothriidea</taxon>
        <taxon>Diphyllobothriidae</taxon>
        <taxon>Dibothriocephalus</taxon>
    </lineage>
</organism>